<feature type="region of interest" description="Disordered" evidence="1">
    <location>
        <begin position="198"/>
        <end position="256"/>
    </location>
</feature>
<proteinExistence type="predicted"/>
<keyword evidence="2" id="KW-0812">Transmembrane</keyword>
<evidence type="ECO:0000313" key="3">
    <source>
        <dbReference type="EMBL" id="KAJ7753083.1"/>
    </source>
</evidence>
<comment type="caution">
    <text evidence="3">The sequence shown here is derived from an EMBL/GenBank/DDBJ whole genome shotgun (WGS) entry which is preliminary data.</text>
</comment>
<sequence>MGVSIGAGVALILGVGIVFFASRRFTVSRVPRTQQSGGWRSLEGDDESVAGASASGGYTLTSVGHGNVSSEGDWESSASNAHGPPSPMAFPEGDTTLRAIEPDSGYGGAEIPPATSSHGHSSQSHSTLGGTISGSSVSHAGHSDYAHTKNPSSHRVFPDWWPMIPTPPSSYWLFEGEPKGRGAGQGLSLGANVPFTPAAIQDPTSLRSRRPPSSLLNPPSPWQQQGWAAMEGQEWRPSAAPPMPSPALTDDGGVPEGLLRPGLAMLLPASRSTRTLGDDVDYSRRIAGVRD</sequence>
<evidence type="ECO:0000256" key="2">
    <source>
        <dbReference type="SAM" id="Phobius"/>
    </source>
</evidence>
<reference evidence="3" key="1">
    <citation type="submission" date="2023-03" db="EMBL/GenBank/DDBJ databases">
        <title>Massive genome expansion in bonnet fungi (Mycena s.s.) driven by repeated elements and novel gene families across ecological guilds.</title>
        <authorList>
            <consortium name="Lawrence Berkeley National Laboratory"/>
            <person name="Harder C.B."/>
            <person name="Miyauchi S."/>
            <person name="Viragh M."/>
            <person name="Kuo A."/>
            <person name="Thoen E."/>
            <person name="Andreopoulos B."/>
            <person name="Lu D."/>
            <person name="Skrede I."/>
            <person name="Drula E."/>
            <person name="Henrissat B."/>
            <person name="Morin E."/>
            <person name="Kohler A."/>
            <person name="Barry K."/>
            <person name="LaButti K."/>
            <person name="Morin E."/>
            <person name="Salamov A."/>
            <person name="Lipzen A."/>
            <person name="Mereny Z."/>
            <person name="Hegedus B."/>
            <person name="Baldrian P."/>
            <person name="Stursova M."/>
            <person name="Weitz H."/>
            <person name="Taylor A."/>
            <person name="Grigoriev I.V."/>
            <person name="Nagy L.G."/>
            <person name="Martin F."/>
            <person name="Kauserud H."/>
        </authorList>
    </citation>
    <scope>NUCLEOTIDE SEQUENCE</scope>
    <source>
        <strain evidence="3">CBHHK188m</strain>
    </source>
</reference>
<evidence type="ECO:0000256" key="1">
    <source>
        <dbReference type="SAM" id="MobiDB-lite"/>
    </source>
</evidence>
<feature type="compositionally biased region" description="Low complexity" evidence="1">
    <location>
        <begin position="115"/>
        <end position="130"/>
    </location>
</feature>
<protein>
    <submittedName>
        <fullName evidence="3">Uncharacterized protein</fullName>
    </submittedName>
</protein>
<keyword evidence="2" id="KW-0472">Membrane</keyword>
<dbReference type="AlphaFoldDB" id="A0AAD7NAV4"/>
<evidence type="ECO:0000313" key="4">
    <source>
        <dbReference type="Proteomes" id="UP001215280"/>
    </source>
</evidence>
<keyword evidence="4" id="KW-1185">Reference proteome</keyword>
<organism evidence="3 4">
    <name type="scientific">Mycena maculata</name>
    <dbReference type="NCBI Taxonomy" id="230809"/>
    <lineage>
        <taxon>Eukaryota</taxon>
        <taxon>Fungi</taxon>
        <taxon>Dikarya</taxon>
        <taxon>Basidiomycota</taxon>
        <taxon>Agaricomycotina</taxon>
        <taxon>Agaricomycetes</taxon>
        <taxon>Agaricomycetidae</taxon>
        <taxon>Agaricales</taxon>
        <taxon>Marasmiineae</taxon>
        <taxon>Mycenaceae</taxon>
        <taxon>Mycena</taxon>
    </lineage>
</organism>
<name>A0AAD7NAV4_9AGAR</name>
<keyword evidence="2" id="KW-1133">Transmembrane helix</keyword>
<feature type="transmembrane region" description="Helical" evidence="2">
    <location>
        <begin position="6"/>
        <end position="22"/>
    </location>
</feature>
<gene>
    <name evidence="3" type="ORF">DFH07DRAFT_514891</name>
</gene>
<accession>A0AAD7NAV4</accession>
<feature type="region of interest" description="Disordered" evidence="1">
    <location>
        <begin position="30"/>
        <end position="152"/>
    </location>
</feature>
<feature type="compositionally biased region" description="Polar residues" evidence="1">
    <location>
        <begin position="56"/>
        <end position="80"/>
    </location>
</feature>
<dbReference type="Proteomes" id="UP001215280">
    <property type="component" value="Unassembled WGS sequence"/>
</dbReference>
<dbReference type="EMBL" id="JARJLG010000072">
    <property type="protein sequence ID" value="KAJ7753083.1"/>
    <property type="molecule type" value="Genomic_DNA"/>
</dbReference>